<name>A0A401PMV8_SCYTO</name>
<keyword evidence="3" id="KW-1185">Reference proteome</keyword>
<protein>
    <recommendedName>
        <fullName evidence="1">DDH domain-containing protein</fullName>
    </recommendedName>
</protein>
<gene>
    <name evidence="2" type="ORF">scyTo_0003528</name>
</gene>
<dbReference type="InterPro" id="IPR001667">
    <property type="entry name" value="DDH_dom"/>
</dbReference>
<dbReference type="GO" id="GO:0005737">
    <property type="term" value="C:cytoplasm"/>
    <property type="evidence" value="ECO:0007669"/>
    <property type="project" value="TreeGrafter"/>
</dbReference>
<organism evidence="2 3">
    <name type="scientific">Scyliorhinus torazame</name>
    <name type="common">Cloudy catshark</name>
    <name type="synonym">Catulus torazame</name>
    <dbReference type="NCBI Taxonomy" id="75743"/>
    <lineage>
        <taxon>Eukaryota</taxon>
        <taxon>Metazoa</taxon>
        <taxon>Chordata</taxon>
        <taxon>Craniata</taxon>
        <taxon>Vertebrata</taxon>
        <taxon>Chondrichthyes</taxon>
        <taxon>Elasmobranchii</taxon>
        <taxon>Galeomorphii</taxon>
        <taxon>Galeoidea</taxon>
        <taxon>Carcharhiniformes</taxon>
        <taxon>Scyliorhinidae</taxon>
        <taxon>Scyliorhinus</taxon>
    </lineage>
</organism>
<proteinExistence type="predicted"/>
<dbReference type="PANTHER" id="PTHR12112:SF49">
    <property type="entry name" value="DHHA2 DOMAIN-CONTAINING PROTEIN"/>
    <property type="match status" value="1"/>
</dbReference>
<evidence type="ECO:0000259" key="1">
    <source>
        <dbReference type="Pfam" id="PF01368"/>
    </source>
</evidence>
<accession>A0A401PMV8</accession>
<dbReference type="Proteomes" id="UP000288216">
    <property type="component" value="Unassembled WGS sequence"/>
</dbReference>
<dbReference type="Pfam" id="PF01368">
    <property type="entry name" value="DHH"/>
    <property type="match status" value="1"/>
</dbReference>
<evidence type="ECO:0000313" key="3">
    <source>
        <dbReference type="Proteomes" id="UP000288216"/>
    </source>
</evidence>
<dbReference type="FunFam" id="3.90.1640.10:FF:000003">
    <property type="entry name" value="Prune homolog 2 with BCH domain"/>
    <property type="match status" value="1"/>
</dbReference>
<dbReference type="STRING" id="75743.A0A401PMV8"/>
<sequence>MENQTTKENFSGHEDFHSWENTYFLGIIDSAEELQAPTTNPQYVNVNDSKSEWNATVQENNFLITFTLDTGAPINKNDLPKVHAVLGDRECDLDSAVSALAYAYFLYKTHPADDLYVPVLNIQRSEFLLHTEVVFMLQQLNISDSSLIFRDEIDLHLLNREGKLTLTLVDHNTLTSDDKVLETAVVKIIDHHEQERLHSAQCEIVLEPVRSCTTLIVSEILQEAPELLNQQLTHLFRGAIILDCMNMTSETVRVTKKDEEILAALEQRFPDLPTQQEVYDTLQQAKFDVS</sequence>
<dbReference type="OrthoDB" id="374045at2759"/>
<dbReference type="Gene3D" id="3.90.1640.10">
    <property type="entry name" value="inorganic pyrophosphatase (n-terminal core)"/>
    <property type="match status" value="1"/>
</dbReference>
<dbReference type="OMA" id="FNFYSET"/>
<dbReference type="InterPro" id="IPR038763">
    <property type="entry name" value="DHH_sf"/>
</dbReference>
<feature type="non-terminal residue" evidence="2">
    <location>
        <position position="290"/>
    </location>
</feature>
<comment type="caution">
    <text evidence="2">The sequence shown here is derived from an EMBL/GenBank/DDBJ whole genome shotgun (WGS) entry which is preliminary data.</text>
</comment>
<dbReference type="SUPFAM" id="SSF64182">
    <property type="entry name" value="DHH phosphoesterases"/>
    <property type="match status" value="1"/>
</dbReference>
<dbReference type="AlphaFoldDB" id="A0A401PMV8"/>
<feature type="domain" description="DDH" evidence="1">
    <location>
        <begin position="85"/>
        <end position="230"/>
    </location>
</feature>
<reference evidence="2 3" key="1">
    <citation type="journal article" date="2018" name="Nat. Ecol. Evol.">
        <title>Shark genomes provide insights into elasmobranch evolution and the origin of vertebrates.</title>
        <authorList>
            <person name="Hara Y"/>
            <person name="Yamaguchi K"/>
            <person name="Onimaru K"/>
            <person name="Kadota M"/>
            <person name="Koyanagi M"/>
            <person name="Keeley SD"/>
            <person name="Tatsumi K"/>
            <person name="Tanaka K"/>
            <person name="Motone F"/>
            <person name="Kageyama Y"/>
            <person name="Nozu R"/>
            <person name="Adachi N"/>
            <person name="Nishimura O"/>
            <person name="Nakagawa R"/>
            <person name="Tanegashima C"/>
            <person name="Kiyatake I"/>
            <person name="Matsumoto R"/>
            <person name="Murakumo K"/>
            <person name="Nishida K"/>
            <person name="Terakita A"/>
            <person name="Kuratani S"/>
            <person name="Sato K"/>
            <person name="Hyodo S Kuraku.S."/>
        </authorList>
    </citation>
    <scope>NUCLEOTIDE SEQUENCE [LARGE SCALE GENOMIC DNA]</scope>
</reference>
<dbReference type="PANTHER" id="PTHR12112">
    <property type="entry name" value="BNIP - RELATED"/>
    <property type="match status" value="1"/>
</dbReference>
<dbReference type="EMBL" id="BFAA01000969">
    <property type="protein sequence ID" value="GCB74438.1"/>
    <property type="molecule type" value="Genomic_DNA"/>
</dbReference>
<evidence type="ECO:0000313" key="2">
    <source>
        <dbReference type="EMBL" id="GCB74438.1"/>
    </source>
</evidence>